<proteinExistence type="predicted"/>
<evidence type="ECO:0000313" key="2">
    <source>
        <dbReference type="Proteomes" id="UP000182932"/>
    </source>
</evidence>
<keyword evidence="2" id="KW-1185">Reference proteome</keyword>
<name>A0A975W8M0_9RHOB</name>
<dbReference type="RefSeq" id="WP_074835735.1">
    <property type="nucleotide sequence ID" value="NZ_CATLQZ010000003.1"/>
</dbReference>
<protein>
    <submittedName>
        <fullName evidence="1">Uncharacterized protein</fullName>
    </submittedName>
</protein>
<reference evidence="1 2" key="1">
    <citation type="submission" date="2016-10" db="EMBL/GenBank/DDBJ databases">
        <authorList>
            <person name="Varghese N."/>
            <person name="Submissions S."/>
        </authorList>
    </citation>
    <scope>NUCLEOTIDE SEQUENCE [LARGE SCALE GENOMIC DNA]</scope>
    <source>
        <strain evidence="1 2">FF3</strain>
    </source>
</reference>
<comment type="caution">
    <text evidence="1">The sequence shown here is derived from an EMBL/GenBank/DDBJ whole genome shotgun (WGS) entry which is preliminary data.</text>
</comment>
<accession>A0A975W8M0</accession>
<sequence>MSNVVYLNVPGPRERRAARSGALIRSFAAHRRGPEDVFWLKENAELLNILECTGQEVPATLLEPYGAFYDNAREKLAFFPQYYRFILSLTLDLEALGMPGDHAESMCAWALRQDLVGGETSDIQRAEAFRLMQRRGMDPLGDQGAAEARLRDFIARPERFALPNKKAAFELTHIVFYLSEYGRKDPDLGPNELRSLENAGLLAFLDGNLDLLAEICVAMRYAGFNPSGIWEEWINCKMSEFEISELDAGQPGQRPVADVYHEYLTSSWLAGVQGKTPFGEVPLRRRGQSGALAIHRPRAGSAALREISVQLFRMDDRSDAWAAMRSQIGANLTDTARARLAQAEASTGHFEAFFEEFARAQKVSA</sequence>
<dbReference type="Pfam" id="PF21843">
    <property type="entry name" value="DUF6902"/>
    <property type="match status" value="1"/>
</dbReference>
<dbReference type="EMBL" id="FNYY01000003">
    <property type="protein sequence ID" value="SEJ12057.1"/>
    <property type="molecule type" value="Genomic_DNA"/>
</dbReference>
<dbReference type="AlphaFoldDB" id="A0A975W8M0"/>
<evidence type="ECO:0000313" key="1">
    <source>
        <dbReference type="EMBL" id="SEJ12057.1"/>
    </source>
</evidence>
<dbReference type="Proteomes" id="UP000182932">
    <property type="component" value="Unassembled WGS sequence"/>
</dbReference>
<dbReference type="InterPro" id="IPR054197">
    <property type="entry name" value="DUF6902"/>
</dbReference>
<dbReference type="GeneID" id="80817631"/>
<organism evidence="1 2">
    <name type="scientific">Marinovum algicola</name>
    <dbReference type="NCBI Taxonomy" id="42444"/>
    <lineage>
        <taxon>Bacteria</taxon>
        <taxon>Pseudomonadati</taxon>
        <taxon>Pseudomonadota</taxon>
        <taxon>Alphaproteobacteria</taxon>
        <taxon>Rhodobacterales</taxon>
        <taxon>Roseobacteraceae</taxon>
        <taxon>Marinovum</taxon>
    </lineage>
</organism>
<gene>
    <name evidence="1" type="ORF">SAMN04487940_103275</name>
</gene>